<keyword evidence="1" id="KW-0732">Signal</keyword>
<feature type="signal peptide" evidence="1">
    <location>
        <begin position="1"/>
        <end position="19"/>
    </location>
</feature>
<sequence length="440" mass="47905">MKLVLALASLAAFAGSAAAKAVFAHVIVGVAQSYTVAQWESDIALAQAADIDAFVLNITPPWSGSATETQVANAFKAAESTGFKLFFSFDYKGNGQAWSASDIITVLQTYASNDYHYKHNSLPLVSTFEGTDADNINDWSTIKSQVSSDIFLVPDWTSLGTTEFATHLDIVDGAFSWDMWPEGPNNMTNASDVAWTNAIGSDKAYMMGVSPWFYTDLPGYNKAWVWRGDSMWHERWQQAIDLQPEFVEIVTWNDYGESHYIGPIWSDGIPQGDNINAHTYVDGMPHDAWRDLLPYYISQYKTGSADVTTEKLQYWYRLTPGAAGTTEATGNNCKSDINIYGYQTCYDPNEIAEDGVFVTALLSSPATVTIKIGDNDATSFEATAAGANHFSRPFNGQTGKVVISIVRDSATVLSGTGEAILEKPTSGVTNYNAWVGGVSA</sequence>
<proteinExistence type="predicted"/>
<dbReference type="CDD" id="cd11577">
    <property type="entry name" value="GH71"/>
    <property type="match status" value="1"/>
</dbReference>
<dbReference type="InterPro" id="IPR051130">
    <property type="entry name" value="Mito_struct-func_regulator"/>
</dbReference>
<keyword evidence="3" id="KW-1185">Reference proteome</keyword>
<dbReference type="OrthoDB" id="3257981at2759"/>
<dbReference type="PANTHER" id="PTHR43173:SF33">
    <property type="entry name" value="ASCUS WALL ENDO-1,3-ALPHA-GLUCANASE-RELATED"/>
    <property type="match status" value="1"/>
</dbReference>
<evidence type="ECO:0000313" key="3">
    <source>
        <dbReference type="Proteomes" id="UP000799438"/>
    </source>
</evidence>
<dbReference type="GeneID" id="54303843"/>
<dbReference type="InterPro" id="IPR005197">
    <property type="entry name" value="Glyco_hydro_71"/>
</dbReference>
<feature type="chain" id="PRO_5025554466" evidence="1">
    <location>
        <begin position="20"/>
        <end position="440"/>
    </location>
</feature>
<name>A0A6A6B8R6_9PEZI</name>
<evidence type="ECO:0000256" key="1">
    <source>
        <dbReference type="SAM" id="SignalP"/>
    </source>
</evidence>
<dbReference type="Pfam" id="PF03659">
    <property type="entry name" value="Glyco_hydro_71"/>
    <property type="match status" value="1"/>
</dbReference>
<dbReference type="Proteomes" id="UP000799438">
    <property type="component" value="Unassembled WGS sequence"/>
</dbReference>
<organism evidence="2 3">
    <name type="scientific">Aplosporella prunicola CBS 121167</name>
    <dbReference type="NCBI Taxonomy" id="1176127"/>
    <lineage>
        <taxon>Eukaryota</taxon>
        <taxon>Fungi</taxon>
        <taxon>Dikarya</taxon>
        <taxon>Ascomycota</taxon>
        <taxon>Pezizomycotina</taxon>
        <taxon>Dothideomycetes</taxon>
        <taxon>Dothideomycetes incertae sedis</taxon>
        <taxon>Botryosphaeriales</taxon>
        <taxon>Aplosporellaceae</taxon>
        <taxon>Aplosporella</taxon>
    </lineage>
</organism>
<dbReference type="Gene3D" id="3.20.20.80">
    <property type="entry name" value="Glycosidases"/>
    <property type="match status" value="1"/>
</dbReference>
<protein>
    <submittedName>
        <fullName evidence="2">Glycoside hydrolase family 71 protein</fullName>
    </submittedName>
</protein>
<dbReference type="PANTHER" id="PTHR43173">
    <property type="entry name" value="ABC1 FAMILY PROTEIN"/>
    <property type="match status" value="1"/>
</dbReference>
<accession>A0A6A6B8R6</accession>
<gene>
    <name evidence="2" type="ORF">K452DRAFT_360366</name>
</gene>
<dbReference type="EMBL" id="ML995492">
    <property type="protein sequence ID" value="KAF2139594.1"/>
    <property type="molecule type" value="Genomic_DNA"/>
</dbReference>
<keyword evidence="2" id="KW-0378">Hydrolase</keyword>
<dbReference type="RefSeq" id="XP_033395307.1">
    <property type="nucleotide sequence ID" value="XM_033546337.1"/>
</dbReference>
<reference evidence="2" key="1">
    <citation type="journal article" date="2020" name="Stud. Mycol.">
        <title>101 Dothideomycetes genomes: a test case for predicting lifestyles and emergence of pathogens.</title>
        <authorList>
            <person name="Haridas S."/>
            <person name="Albert R."/>
            <person name="Binder M."/>
            <person name="Bloem J."/>
            <person name="Labutti K."/>
            <person name="Salamov A."/>
            <person name="Andreopoulos B."/>
            <person name="Baker S."/>
            <person name="Barry K."/>
            <person name="Bills G."/>
            <person name="Bluhm B."/>
            <person name="Cannon C."/>
            <person name="Castanera R."/>
            <person name="Culley D."/>
            <person name="Daum C."/>
            <person name="Ezra D."/>
            <person name="Gonzalez J."/>
            <person name="Henrissat B."/>
            <person name="Kuo A."/>
            <person name="Liang C."/>
            <person name="Lipzen A."/>
            <person name="Lutzoni F."/>
            <person name="Magnuson J."/>
            <person name="Mondo S."/>
            <person name="Nolan M."/>
            <person name="Ohm R."/>
            <person name="Pangilinan J."/>
            <person name="Park H.-J."/>
            <person name="Ramirez L."/>
            <person name="Alfaro M."/>
            <person name="Sun H."/>
            <person name="Tritt A."/>
            <person name="Yoshinaga Y."/>
            <person name="Zwiers L.-H."/>
            <person name="Turgeon B."/>
            <person name="Goodwin S."/>
            <person name="Spatafora J."/>
            <person name="Crous P."/>
            <person name="Grigoriev I."/>
        </authorList>
    </citation>
    <scope>NUCLEOTIDE SEQUENCE</scope>
    <source>
        <strain evidence="2">CBS 121167</strain>
    </source>
</reference>
<evidence type="ECO:0000313" key="2">
    <source>
        <dbReference type="EMBL" id="KAF2139594.1"/>
    </source>
</evidence>
<dbReference type="AlphaFoldDB" id="A0A6A6B8R6"/>
<dbReference type="GO" id="GO:0051118">
    <property type="term" value="F:glucan endo-1,3-alpha-glucosidase activity"/>
    <property type="evidence" value="ECO:0007669"/>
    <property type="project" value="InterPro"/>
</dbReference>